<dbReference type="SUPFAM" id="SSF46785">
    <property type="entry name" value="Winged helix' DNA-binding domain"/>
    <property type="match status" value="1"/>
</dbReference>
<dbReference type="InterPro" id="IPR036388">
    <property type="entry name" value="WH-like_DNA-bd_sf"/>
</dbReference>
<dbReference type="SMART" id="SM00347">
    <property type="entry name" value="HTH_MARR"/>
    <property type="match status" value="1"/>
</dbReference>
<protein>
    <submittedName>
        <fullName evidence="5">Transcriptional regulator, MarR family</fullName>
    </submittedName>
</protein>
<evidence type="ECO:0000256" key="3">
    <source>
        <dbReference type="ARBA" id="ARBA00023163"/>
    </source>
</evidence>
<dbReference type="Pfam" id="PF12802">
    <property type="entry name" value="MarR_2"/>
    <property type="match status" value="1"/>
</dbReference>
<dbReference type="InterPro" id="IPR000835">
    <property type="entry name" value="HTH_MarR-typ"/>
</dbReference>
<dbReference type="STRING" id="469383.Cwoe_1485"/>
<gene>
    <name evidence="5" type="ordered locus">Cwoe_1485</name>
</gene>
<keyword evidence="2" id="KW-0238">DNA-binding</keyword>
<evidence type="ECO:0000259" key="4">
    <source>
        <dbReference type="PROSITE" id="PS50995"/>
    </source>
</evidence>
<evidence type="ECO:0000256" key="1">
    <source>
        <dbReference type="ARBA" id="ARBA00023015"/>
    </source>
</evidence>
<accession>D3EZT7</accession>
<dbReference type="EMBL" id="CP001854">
    <property type="protein sequence ID" value="ADB49913.1"/>
    <property type="molecule type" value="Genomic_DNA"/>
</dbReference>
<feature type="domain" description="HTH marR-type" evidence="4">
    <location>
        <begin position="1"/>
        <end position="135"/>
    </location>
</feature>
<reference evidence="6" key="2">
    <citation type="submission" date="2010-01" db="EMBL/GenBank/DDBJ databases">
        <title>The complete genome of Conexibacter woesei DSM 14684.</title>
        <authorList>
            <consortium name="US DOE Joint Genome Institute (JGI-PGF)"/>
            <person name="Lucas S."/>
            <person name="Copeland A."/>
            <person name="Lapidus A."/>
            <person name="Glavina del Rio T."/>
            <person name="Dalin E."/>
            <person name="Tice H."/>
            <person name="Bruce D."/>
            <person name="Goodwin L."/>
            <person name="Pitluck S."/>
            <person name="Kyrpides N."/>
            <person name="Mavromatis K."/>
            <person name="Ivanova N."/>
            <person name="Mikhailova N."/>
            <person name="Chertkov O."/>
            <person name="Brettin T."/>
            <person name="Detter J.C."/>
            <person name="Han C."/>
            <person name="Larimer F."/>
            <person name="Land M."/>
            <person name="Hauser L."/>
            <person name="Markowitz V."/>
            <person name="Cheng J.-F."/>
            <person name="Hugenholtz P."/>
            <person name="Woyke T."/>
            <person name="Wu D."/>
            <person name="Pukall R."/>
            <person name="Steenblock K."/>
            <person name="Schneider S."/>
            <person name="Klenk H.-P."/>
            <person name="Eisen J.A."/>
        </authorList>
    </citation>
    <scope>NUCLEOTIDE SEQUENCE [LARGE SCALE GENOMIC DNA]</scope>
    <source>
        <strain evidence="6">DSM 14684 / CIP 108061 / JCM 11494 / NBRC 100937 / ID131577</strain>
    </source>
</reference>
<dbReference type="PROSITE" id="PS50995">
    <property type="entry name" value="HTH_MARR_2"/>
    <property type="match status" value="1"/>
</dbReference>
<dbReference type="AlphaFoldDB" id="D3EZT7"/>
<dbReference type="GO" id="GO:0003700">
    <property type="term" value="F:DNA-binding transcription factor activity"/>
    <property type="evidence" value="ECO:0007669"/>
    <property type="project" value="InterPro"/>
</dbReference>
<dbReference type="eggNOG" id="COG1846">
    <property type="taxonomic scope" value="Bacteria"/>
</dbReference>
<keyword evidence="1" id="KW-0805">Transcription regulation</keyword>
<dbReference type="PANTHER" id="PTHR33164">
    <property type="entry name" value="TRANSCRIPTIONAL REGULATOR, MARR FAMILY"/>
    <property type="match status" value="1"/>
</dbReference>
<dbReference type="GO" id="GO:0003677">
    <property type="term" value="F:DNA binding"/>
    <property type="evidence" value="ECO:0007669"/>
    <property type="project" value="UniProtKB-KW"/>
</dbReference>
<dbReference type="InterPro" id="IPR039422">
    <property type="entry name" value="MarR/SlyA-like"/>
</dbReference>
<dbReference type="KEGG" id="cwo:Cwoe_1485"/>
<dbReference type="GO" id="GO:0006950">
    <property type="term" value="P:response to stress"/>
    <property type="evidence" value="ECO:0007669"/>
    <property type="project" value="TreeGrafter"/>
</dbReference>
<sequence>MDAEPTQGPMVLLTRLSRQVYRLTTEARLGMRMKHFVLLNHVRDHPVTQKALTDALCMDANNLVLLLNEVEGLGYVERRRDPADRRRHVVEITAAGRRALRRGERGMESVEDDVLGALDAEQRSELTLLLARALADDAA</sequence>
<dbReference type="RefSeq" id="WP_012932964.1">
    <property type="nucleotide sequence ID" value="NC_013739.1"/>
</dbReference>
<evidence type="ECO:0000313" key="5">
    <source>
        <dbReference type="EMBL" id="ADB49913.1"/>
    </source>
</evidence>
<dbReference type="PRINTS" id="PR00598">
    <property type="entry name" value="HTHMARR"/>
</dbReference>
<dbReference type="InterPro" id="IPR036390">
    <property type="entry name" value="WH_DNA-bd_sf"/>
</dbReference>
<evidence type="ECO:0000256" key="2">
    <source>
        <dbReference type="ARBA" id="ARBA00023125"/>
    </source>
</evidence>
<dbReference type="PANTHER" id="PTHR33164:SF64">
    <property type="entry name" value="TRANSCRIPTIONAL REGULATOR SLYA"/>
    <property type="match status" value="1"/>
</dbReference>
<keyword evidence="3" id="KW-0804">Transcription</keyword>
<name>D3EZT7_CONWI</name>
<keyword evidence="6" id="KW-1185">Reference proteome</keyword>
<dbReference type="Gene3D" id="1.10.10.10">
    <property type="entry name" value="Winged helix-like DNA-binding domain superfamily/Winged helix DNA-binding domain"/>
    <property type="match status" value="1"/>
</dbReference>
<reference evidence="5 6" key="1">
    <citation type="journal article" date="2010" name="Stand. Genomic Sci.">
        <title>Complete genome sequence of Conexibacter woesei type strain (ID131577).</title>
        <authorList>
            <person name="Pukall R."/>
            <person name="Lapidus A."/>
            <person name="Glavina Del Rio T."/>
            <person name="Copeland A."/>
            <person name="Tice H."/>
            <person name="Cheng J.-F."/>
            <person name="Lucas S."/>
            <person name="Chen F."/>
            <person name="Nolan M."/>
            <person name="Bruce D."/>
            <person name="Goodwin L."/>
            <person name="Pitluck S."/>
            <person name="Mavromatis K."/>
            <person name="Ivanova N."/>
            <person name="Ovchinnikova G."/>
            <person name="Pati A."/>
            <person name="Chen A."/>
            <person name="Palaniappan K."/>
            <person name="Land M."/>
            <person name="Hauser L."/>
            <person name="Chang Y.-J."/>
            <person name="Jeffries C.D."/>
            <person name="Chain P."/>
            <person name="Meincke L."/>
            <person name="Sims D."/>
            <person name="Brettin T."/>
            <person name="Detter J.C."/>
            <person name="Rohde M."/>
            <person name="Goeker M."/>
            <person name="Bristow J."/>
            <person name="Eisen J.A."/>
            <person name="Markowitz V."/>
            <person name="Kyrpides N.C."/>
            <person name="Klenk H.-P."/>
            <person name="Hugenholtz P."/>
        </authorList>
    </citation>
    <scope>NUCLEOTIDE SEQUENCE [LARGE SCALE GENOMIC DNA]</scope>
    <source>
        <strain evidence="6">DSM 14684 / CIP 108061 / JCM 11494 / NBRC 100937 / ID131577</strain>
    </source>
</reference>
<proteinExistence type="predicted"/>
<dbReference type="HOGENOM" id="CLU_083287_4_2_11"/>
<organism evidence="5 6">
    <name type="scientific">Conexibacter woesei (strain DSM 14684 / CCUG 47730 / CIP 108061 / JCM 11494 / NBRC 100937 / ID131577)</name>
    <dbReference type="NCBI Taxonomy" id="469383"/>
    <lineage>
        <taxon>Bacteria</taxon>
        <taxon>Bacillati</taxon>
        <taxon>Actinomycetota</taxon>
        <taxon>Thermoleophilia</taxon>
        <taxon>Solirubrobacterales</taxon>
        <taxon>Conexibacteraceae</taxon>
        <taxon>Conexibacter</taxon>
    </lineage>
</organism>
<evidence type="ECO:0000313" key="6">
    <source>
        <dbReference type="Proteomes" id="UP000008229"/>
    </source>
</evidence>
<dbReference type="Proteomes" id="UP000008229">
    <property type="component" value="Chromosome"/>
</dbReference>
<dbReference type="OrthoDB" id="5244156at2"/>